<dbReference type="Proteomes" id="UP000576368">
    <property type="component" value="Unassembled WGS sequence"/>
</dbReference>
<proteinExistence type="predicted"/>
<dbReference type="EMBL" id="JAATLI010000011">
    <property type="protein sequence ID" value="NJC19548.1"/>
    <property type="molecule type" value="Genomic_DNA"/>
</dbReference>
<protein>
    <submittedName>
        <fullName evidence="1">Uncharacterized protein</fullName>
    </submittedName>
</protein>
<dbReference type="AlphaFoldDB" id="A0A7X5YE74"/>
<evidence type="ECO:0000313" key="1">
    <source>
        <dbReference type="EMBL" id="NJC19548.1"/>
    </source>
</evidence>
<sequence>MNFFSIVNTRNTIPKTSYLQQLVL</sequence>
<gene>
    <name evidence="1" type="ORF">GGR15_003182</name>
</gene>
<evidence type="ECO:0000313" key="2">
    <source>
        <dbReference type="Proteomes" id="UP000576368"/>
    </source>
</evidence>
<reference evidence="1 2" key="1">
    <citation type="submission" date="2020-03" db="EMBL/GenBank/DDBJ databases">
        <title>Genomic Encyclopedia of Type Strains, Phase IV (KMG-IV): sequencing the most valuable type-strain genomes for metagenomic binning, comparative biology and taxonomic classification.</title>
        <authorList>
            <person name="Goeker M."/>
        </authorList>
    </citation>
    <scope>NUCLEOTIDE SEQUENCE [LARGE SCALE GENOMIC DNA]</scope>
    <source>
        <strain evidence="1 2">DSM 105722</strain>
    </source>
</reference>
<accession>A0A7X5YE74</accession>
<name>A0A7X5YE74_9BACT</name>
<comment type="caution">
    <text evidence="1">The sequence shown here is derived from an EMBL/GenBank/DDBJ whole genome shotgun (WGS) entry which is preliminary data.</text>
</comment>
<organism evidence="1 2">
    <name type="scientific">Butyricimonas paravirosa</name>
    <dbReference type="NCBI Taxonomy" id="1472417"/>
    <lineage>
        <taxon>Bacteria</taxon>
        <taxon>Pseudomonadati</taxon>
        <taxon>Bacteroidota</taxon>
        <taxon>Bacteroidia</taxon>
        <taxon>Bacteroidales</taxon>
        <taxon>Odoribacteraceae</taxon>
        <taxon>Butyricimonas</taxon>
    </lineage>
</organism>